<dbReference type="AlphaFoldDB" id="A0A1F5R1Y7"/>
<dbReference type="Pfam" id="PF12728">
    <property type="entry name" value="HTH_17"/>
    <property type="match status" value="1"/>
</dbReference>
<dbReference type="Gene3D" id="1.10.10.10">
    <property type="entry name" value="Winged helix-like DNA-binding domain superfamily/Winged helix DNA-binding domain"/>
    <property type="match status" value="1"/>
</dbReference>
<dbReference type="InterPro" id="IPR010093">
    <property type="entry name" value="SinI_DNA-bd"/>
</dbReference>
<evidence type="ECO:0000313" key="2">
    <source>
        <dbReference type="EMBL" id="OGF08465.1"/>
    </source>
</evidence>
<evidence type="ECO:0000313" key="3">
    <source>
        <dbReference type="Proteomes" id="UP000177230"/>
    </source>
</evidence>
<evidence type="ECO:0000259" key="1">
    <source>
        <dbReference type="Pfam" id="PF12728"/>
    </source>
</evidence>
<dbReference type="InterPro" id="IPR036388">
    <property type="entry name" value="WH-like_DNA-bd_sf"/>
</dbReference>
<organism evidence="2 3">
    <name type="scientific">Candidatus Edwardsbacteria bacterium GWF2_54_11</name>
    <dbReference type="NCBI Taxonomy" id="1817851"/>
    <lineage>
        <taxon>Bacteria</taxon>
        <taxon>Candidatus Edwardsiibacteriota</taxon>
    </lineage>
</organism>
<proteinExistence type="predicted"/>
<sequence>MQGLTENRNLLLWNVKQAAEALGLSVHTLYSWVSMRRIKFVKMGKRTMFDPQDIRAWINENKTQSERN</sequence>
<dbReference type="InterPro" id="IPR009061">
    <property type="entry name" value="DNA-bd_dom_put_sf"/>
</dbReference>
<reference evidence="2 3" key="1">
    <citation type="journal article" date="2016" name="Nat. Commun.">
        <title>Thousands of microbial genomes shed light on interconnected biogeochemical processes in an aquifer system.</title>
        <authorList>
            <person name="Anantharaman K."/>
            <person name="Brown C.T."/>
            <person name="Hug L.A."/>
            <person name="Sharon I."/>
            <person name="Castelle C.J."/>
            <person name="Probst A.J."/>
            <person name="Thomas B.C."/>
            <person name="Singh A."/>
            <person name="Wilkins M.J."/>
            <person name="Karaoz U."/>
            <person name="Brodie E.L."/>
            <person name="Williams K.H."/>
            <person name="Hubbard S.S."/>
            <person name="Banfield J.F."/>
        </authorList>
    </citation>
    <scope>NUCLEOTIDE SEQUENCE [LARGE SCALE GENOMIC DNA]</scope>
</reference>
<name>A0A1F5R1Y7_9BACT</name>
<dbReference type="EMBL" id="MFFM01000047">
    <property type="protein sequence ID" value="OGF08465.1"/>
    <property type="molecule type" value="Genomic_DNA"/>
</dbReference>
<dbReference type="Proteomes" id="UP000177230">
    <property type="component" value="Unassembled WGS sequence"/>
</dbReference>
<protein>
    <recommendedName>
        <fullName evidence="1">Helix-turn-helix domain-containing protein</fullName>
    </recommendedName>
</protein>
<dbReference type="SUPFAM" id="SSF46955">
    <property type="entry name" value="Putative DNA-binding domain"/>
    <property type="match status" value="1"/>
</dbReference>
<comment type="caution">
    <text evidence="2">The sequence shown here is derived from an EMBL/GenBank/DDBJ whole genome shotgun (WGS) entry which is preliminary data.</text>
</comment>
<dbReference type="GO" id="GO:0003677">
    <property type="term" value="F:DNA binding"/>
    <property type="evidence" value="ECO:0007669"/>
    <property type="project" value="InterPro"/>
</dbReference>
<gene>
    <name evidence="2" type="ORF">A2024_07100</name>
</gene>
<feature type="domain" description="Helix-turn-helix" evidence="1">
    <location>
        <begin position="15"/>
        <end position="61"/>
    </location>
</feature>
<accession>A0A1F5R1Y7</accession>
<dbReference type="InterPro" id="IPR041657">
    <property type="entry name" value="HTH_17"/>
</dbReference>
<dbReference type="NCBIfam" id="TIGR01764">
    <property type="entry name" value="excise"/>
    <property type="match status" value="1"/>
</dbReference>